<dbReference type="GO" id="GO:0061602">
    <property type="term" value="F:molybdenum cofactor cytidylyltransferase activity"/>
    <property type="evidence" value="ECO:0007669"/>
    <property type="project" value="UniProtKB-EC"/>
</dbReference>
<dbReference type="RefSeq" id="WP_184565849.1">
    <property type="nucleotide sequence ID" value="NZ_JACIEI010000007.1"/>
</dbReference>
<name>A0A7W6H2C1_9RHOB</name>
<sequence length="329" mass="33626">MRFGPRPTADALGCVLAHSVALPDGRLRKGLVLEADHIATLEAAGIAEVIVAALEQGDVAEDAAADALADALMQGSTGLRRSKAFTGRVNLIAHGAGVAVLDVAALDAVNGGDPMITVATVPPHHQLRKGDLVATIKIISYAVPQVGLDAAVRAASGAIQLAAPALDRATLIITEIAGGAGDKGRAAIEDRLTALDVALDAVEVVPHRTADLCTAIKRAKTPLILVLTGSATSDIHDVAPSALVAAGGEIVRFGMPVDPGNLLFLGRRGTQQVIGLPGCARSPALNGADWVLARVVCGIDVTARDVAAMGVGGLLKEIPSRPQPRRPRR</sequence>
<dbReference type="InterPro" id="IPR036425">
    <property type="entry name" value="MoaB/Mog-like_dom_sf"/>
</dbReference>
<keyword evidence="1" id="KW-0808">Transferase</keyword>
<dbReference type="SUPFAM" id="SSF53218">
    <property type="entry name" value="Molybdenum cofactor biosynthesis proteins"/>
    <property type="match status" value="1"/>
</dbReference>
<dbReference type="EMBL" id="JACIEI010000007">
    <property type="protein sequence ID" value="MBB3994639.1"/>
    <property type="molecule type" value="Genomic_DNA"/>
</dbReference>
<dbReference type="UniPathway" id="UPA00344"/>
<organism evidence="1 2">
    <name type="scientific">Sulfitobacter undariae</name>
    <dbReference type="NCBI Taxonomy" id="1563671"/>
    <lineage>
        <taxon>Bacteria</taxon>
        <taxon>Pseudomonadati</taxon>
        <taxon>Pseudomonadota</taxon>
        <taxon>Alphaproteobacteria</taxon>
        <taxon>Rhodobacterales</taxon>
        <taxon>Roseobacteraceae</taxon>
        <taxon>Sulfitobacter</taxon>
    </lineage>
</organism>
<evidence type="ECO:0000313" key="2">
    <source>
        <dbReference type="Proteomes" id="UP000530268"/>
    </source>
</evidence>
<keyword evidence="1" id="KW-0548">Nucleotidyltransferase</keyword>
<comment type="caution">
    <text evidence="1">The sequence shown here is derived from an EMBL/GenBank/DDBJ whole genome shotgun (WGS) entry which is preliminary data.</text>
</comment>
<dbReference type="EC" id="2.7.7.76" evidence="1"/>
<accession>A0A7W6H2C1</accession>
<proteinExistence type="predicted"/>
<dbReference type="Proteomes" id="UP000530268">
    <property type="component" value="Unassembled WGS sequence"/>
</dbReference>
<evidence type="ECO:0000313" key="1">
    <source>
        <dbReference type="EMBL" id="MBB3994639.1"/>
    </source>
</evidence>
<reference evidence="1 2" key="1">
    <citation type="submission" date="2020-08" db="EMBL/GenBank/DDBJ databases">
        <title>Genomic Encyclopedia of Type Strains, Phase IV (KMG-IV): sequencing the most valuable type-strain genomes for metagenomic binning, comparative biology and taxonomic classification.</title>
        <authorList>
            <person name="Goeker M."/>
        </authorList>
    </citation>
    <scope>NUCLEOTIDE SEQUENCE [LARGE SCALE GENOMIC DNA]</scope>
    <source>
        <strain evidence="1 2">DSM 102234</strain>
    </source>
</reference>
<dbReference type="CDD" id="cd03522">
    <property type="entry name" value="MoeA_like"/>
    <property type="match status" value="1"/>
</dbReference>
<gene>
    <name evidence="1" type="ORF">GGR95_002287</name>
</gene>
<dbReference type="AlphaFoldDB" id="A0A7W6H2C1"/>
<protein>
    <submittedName>
        <fullName evidence="1">Molybdenum cofactor cytidylyltransferase</fullName>
        <ecNumber evidence="1">2.7.7.76</ecNumber>
    </submittedName>
</protein>
<keyword evidence="2" id="KW-1185">Reference proteome</keyword>
<dbReference type="Gene3D" id="3.40.980.10">
    <property type="entry name" value="MoaB/Mog-like domain"/>
    <property type="match status" value="1"/>
</dbReference>